<dbReference type="Proteomes" id="UP000299102">
    <property type="component" value="Unassembled WGS sequence"/>
</dbReference>
<proteinExistence type="predicted"/>
<reference evidence="1 2" key="1">
    <citation type="journal article" date="2019" name="Commun. Biol.">
        <title>The bagworm genome reveals a unique fibroin gene that provides high tensile strength.</title>
        <authorList>
            <person name="Kono N."/>
            <person name="Nakamura H."/>
            <person name="Ohtoshi R."/>
            <person name="Tomita M."/>
            <person name="Numata K."/>
            <person name="Arakawa K."/>
        </authorList>
    </citation>
    <scope>NUCLEOTIDE SEQUENCE [LARGE SCALE GENOMIC DNA]</scope>
</reference>
<dbReference type="EMBL" id="BGZK01001074">
    <property type="protein sequence ID" value="GBP70436.1"/>
    <property type="molecule type" value="Genomic_DNA"/>
</dbReference>
<evidence type="ECO:0000313" key="2">
    <source>
        <dbReference type="Proteomes" id="UP000299102"/>
    </source>
</evidence>
<organism evidence="1 2">
    <name type="scientific">Eumeta variegata</name>
    <name type="common">Bagworm moth</name>
    <name type="synonym">Eumeta japonica</name>
    <dbReference type="NCBI Taxonomy" id="151549"/>
    <lineage>
        <taxon>Eukaryota</taxon>
        <taxon>Metazoa</taxon>
        <taxon>Ecdysozoa</taxon>
        <taxon>Arthropoda</taxon>
        <taxon>Hexapoda</taxon>
        <taxon>Insecta</taxon>
        <taxon>Pterygota</taxon>
        <taxon>Neoptera</taxon>
        <taxon>Endopterygota</taxon>
        <taxon>Lepidoptera</taxon>
        <taxon>Glossata</taxon>
        <taxon>Ditrysia</taxon>
        <taxon>Tineoidea</taxon>
        <taxon>Psychidae</taxon>
        <taxon>Oiketicinae</taxon>
        <taxon>Eumeta</taxon>
    </lineage>
</organism>
<accession>A0A4C1Y3G2</accession>
<protein>
    <submittedName>
        <fullName evidence="1">Uncharacterized protein</fullName>
    </submittedName>
</protein>
<dbReference type="AlphaFoldDB" id="A0A4C1Y3G2"/>
<keyword evidence="2" id="KW-1185">Reference proteome</keyword>
<gene>
    <name evidence="1" type="ORF">EVAR_41581_1</name>
</gene>
<name>A0A4C1Y3G2_EUMVA</name>
<sequence>MLNRMDTYAALQPDETQRTLPSFKGYPTRLSAATMETRDECEPRRTQCHYFRTMGIVPSANPEEVKPPSLPLGLCMRHFTGRYLAERASDLMQKPGTGRVQRVSYSGVLWLCLATIGGFSLSEVQGLGVVNLVVSVFRLQAQDGVAPLCYRCITILENTKTHTGNFGNTFRNLKLFFYTHIGTRNTKKPTRYKFTTQPFHAIASELFTCGRKDFGGRRRRRVPAALAHRACTAVAGDGEARNAVLVLLKYLRSDGTPWCAVLAGSG</sequence>
<comment type="caution">
    <text evidence="1">The sequence shown here is derived from an EMBL/GenBank/DDBJ whole genome shotgun (WGS) entry which is preliminary data.</text>
</comment>
<evidence type="ECO:0000313" key="1">
    <source>
        <dbReference type="EMBL" id="GBP70436.1"/>
    </source>
</evidence>